<dbReference type="PANTHER" id="PTHR11548:SF1">
    <property type="entry name" value="THYMIDYLATE SYNTHASE 1"/>
    <property type="match status" value="1"/>
</dbReference>
<name>A6UVV5_META3</name>
<sequence length="222" mass="25838">MYCIKKPSVRASYEELVKEVLKNGEDMITEDGQKCREIRNTVIEITNPKLKSISPKYPLGKKAVEQYTNNLLYGSENVFSYDYHSRLFKYPVNNKEINQIDFIVEKLKEQQNSRRCVAITWQPNIDIEVSNKDHGSVPCLQFVQFLIRDNKLYQTVLFRSNDLAVAFVSNALGLIALGEMVAEKVGVDYGTYTHHSVSMHIYIDRDRDYIEKYFPESLKYLE</sequence>
<evidence type="ECO:0000313" key="8">
    <source>
        <dbReference type="EMBL" id="ABR56627.1"/>
    </source>
</evidence>
<comment type="similarity">
    <text evidence="5">Belongs to the thymidylate synthase family. Archaeal-type ThyA subfamily.</text>
</comment>
<comment type="subunit">
    <text evidence="5">Monomer.</text>
</comment>
<evidence type="ECO:0000256" key="1">
    <source>
        <dbReference type="ARBA" id="ARBA00022490"/>
    </source>
</evidence>
<dbReference type="PROSITE" id="PS00091">
    <property type="entry name" value="THYMIDYLATE_SYNTHASE"/>
    <property type="match status" value="1"/>
</dbReference>
<evidence type="ECO:0000256" key="4">
    <source>
        <dbReference type="ARBA" id="ARBA00022727"/>
    </source>
</evidence>
<dbReference type="CDD" id="cd00351">
    <property type="entry name" value="TS_Pyrimidine_HMase"/>
    <property type="match status" value="1"/>
</dbReference>
<keyword evidence="1 5" id="KW-0963">Cytoplasm</keyword>
<dbReference type="eggNOG" id="arCOG03214">
    <property type="taxonomic scope" value="Archaea"/>
</dbReference>
<dbReference type="EMBL" id="CP000743">
    <property type="protein sequence ID" value="ABR56627.1"/>
    <property type="molecule type" value="Genomic_DNA"/>
</dbReference>
<evidence type="ECO:0000313" key="9">
    <source>
        <dbReference type="Proteomes" id="UP000001106"/>
    </source>
</evidence>
<proteinExistence type="inferred from homology"/>
<dbReference type="HAMAP" id="MF_01686">
    <property type="entry name" value="Thymidy_synth_arch"/>
    <property type="match status" value="1"/>
</dbReference>
<keyword evidence="4 5" id="KW-0545">Nucleotide biosynthesis</keyword>
<dbReference type="InterPro" id="IPR036926">
    <property type="entry name" value="Thymidate_synth/dCMP_Mease_sf"/>
</dbReference>
<evidence type="ECO:0000256" key="2">
    <source>
        <dbReference type="ARBA" id="ARBA00022603"/>
    </source>
</evidence>
<accession>A6UVV5</accession>
<dbReference type="EC" id="2.1.1.-" evidence="5"/>
<keyword evidence="3 5" id="KW-0808">Transferase</keyword>
<dbReference type="Pfam" id="PF00303">
    <property type="entry name" value="Thymidylat_synt"/>
    <property type="match status" value="1"/>
</dbReference>
<dbReference type="GO" id="GO:0006231">
    <property type="term" value="P:dTMP biosynthetic process"/>
    <property type="evidence" value="ECO:0007669"/>
    <property type="project" value="UniProtKB-UniRule"/>
</dbReference>
<dbReference type="NCBIfam" id="TIGR03283">
    <property type="entry name" value="thy_syn_methano"/>
    <property type="match status" value="1"/>
</dbReference>
<organism evidence="8 9">
    <name type="scientific">Methanococcus aeolicus (strain ATCC BAA-1280 / DSM 17508 / OCM 812 / Nankai-3)</name>
    <dbReference type="NCBI Taxonomy" id="419665"/>
    <lineage>
        <taxon>Archaea</taxon>
        <taxon>Methanobacteriati</taxon>
        <taxon>Methanobacteriota</taxon>
        <taxon>Methanomada group</taxon>
        <taxon>Methanococci</taxon>
        <taxon>Methanococcales</taxon>
        <taxon>Methanococcaceae</taxon>
        <taxon>Methanococcus</taxon>
    </lineage>
</organism>
<dbReference type="STRING" id="419665.Maeo_1049"/>
<dbReference type="GO" id="GO:0032259">
    <property type="term" value="P:methylation"/>
    <property type="evidence" value="ECO:0007669"/>
    <property type="project" value="UniProtKB-KW"/>
</dbReference>
<dbReference type="GO" id="GO:0006235">
    <property type="term" value="P:dTTP biosynthetic process"/>
    <property type="evidence" value="ECO:0007669"/>
    <property type="project" value="UniProtKB-UniRule"/>
</dbReference>
<dbReference type="GeneID" id="5326641"/>
<protein>
    <recommendedName>
        <fullName evidence="5">Putative thymidylate synthase</fullName>
        <shortName evidence="5">TS</shortName>
        <shortName evidence="5">TSase</shortName>
        <ecNumber evidence="5">2.1.1.-</ecNumber>
    </recommendedName>
</protein>
<comment type="function">
    <text evidence="5">May catalyze the biosynthesis of dTMP using an unknown cosubstrate.</text>
</comment>
<evidence type="ECO:0000256" key="3">
    <source>
        <dbReference type="ARBA" id="ARBA00022679"/>
    </source>
</evidence>
<dbReference type="UniPathway" id="UPA00575"/>
<comment type="pathway">
    <text evidence="5">Pyrimidine metabolism; dTTP biosynthesis.</text>
</comment>
<reference evidence="8" key="1">
    <citation type="submission" date="2007-06" db="EMBL/GenBank/DDBJ databases">
        <title>Complete sequence of Methanococcus aeolicus Nankai-3.</title>
        <authorList>
            <consortium name="US DOE Joint Genome Institute"/>
            <person name="Copeland A."/>
            <person name="Lucas S."/>
            <person name="Lapidus A."/>
            <person name="Barry K."/>
            <person name="Glavina del Rio T."/>
            <person name="Dalin E."/>
            <person name="Tice H."/>
            <person name="Pitluck S."/>
            <person name="Chain P."/>
            <person name="Malfatti S."/>
            <person name="Shin M."/>
            <person name="Vergez L."/>
            <person name="Schmutz J."/>
            <person name="Larimer F."/>
            <person name="Land M."/>
            <person name="Hauser L."/>
            <person name="Kyrpides N."/>
            <person name="Lykidis A."/>
            <person name="Sieprawska-Lupa M."/>
            <person name="Whitman W.B."/>
            <person name="Richardson P."/>
        </authorList>
    </citation>
    <scope>NUCLEOTIDE SEQUENCE [LARGE SCALE GENOMIC DNA]</scope>
    <source>
        <strain evidence="8">Nankai-3</strain>
    </source>
</reference>
<dbReference type="Gene3D" id="3.30.572.10">
    <property type="entry name" value="Thymidylate synthase/dCMP hydroxymethylase domain"/>
    <property type="match status" value="1"/>
</dbReference>
<dbReference type="HOGENOM" id="CLU_084975_0_0_2"/>
<dbReference type="RefSeq" id="WP_011973759.1">
    <property type="nucleotide sequence ID" value="NC_009635.1"/>
</dbReference>
<dbReference type="AlphaFoldDB" id="A6UVV5"/>
<dbReference type="OrthoDB" id="50118at2157"/>
<dbReference type="InterPro" id="IPR023451">
    <property type="entry name" value="Thymidate_synth/dCMP_Mease_dom"/>
</dbReference>
<dbReference type="SUPFAM" id="SSF55831">
    <property type="entry name" value="Thymidylate synthase/dCMP hydroxymethylase"/>
    <property type="match status" value="1"/>
</dbReference>
<gene>
    <name evidence="5" type="primary">thyA</name>
    <name evidence="8" type="ordered locus">Maeo_1049</name>
</gene>
<dbReference type="GO" id="GO:0005829">
    <property type="term" value="C:cytosol"/>
    <property type="evidence" value="ECO:0007669"/>
    <property type="project" value="TreeGrafter"/>
</dbReference>
<evidence type="ECO:0000256" key="6">
    <source>
        <dbReference type="PROSITE-ProRule" id="PRU10016"/>
    </source>
</evidence>
<evidence type="ECO:0000259" key="7">
    <source>
        <dbReference type="Pfam" id="PF00303"/>
    </source>
</evidence>
<feature type="active site" evidence="5 6">
    <location>
        <position position="139"/>
    </location>
</feature>
<dbReference type="PIRSF" id="PIRSF036752">
    <property type="entry name" value="TSase_MJ051"/>
    <property type="match status" value="1"/>
</dbReference>
<dbReference type="KEGG" id="mae:Maeo_1049"/>
<dbReference type="InterPro" id="IPR020940">
    <property type="entry name" value="Thymidylate_synthase_AS"/>
</dbReference>
<dbReference type="Proteomes" id="UP000001106">
    <property type="component" value="Chromosome"/>
</dbReference>
<dbReference type="GO" id="GO:0004799">
    <property type="term" value="F:thymidylate synthase activity"/>
    <property type="evidence" value="ECO:0007669"/>
    <property type="project" value="UniProtKB-UniRule"/>
</dbReference>
<dbReference type="PANTHER" id="PTHR11548">
    <property type="entry name" value="THYMIDYLATE SYNTHASE 1"/>
    <property type="match status" value="1"/>
</dbReference>
<evidence type="ECO:0000256" key="5">
    <source>
        <dbReference type="HAMAP-Rule" id="MF_01686"/>
    </source>
</evidence>
<dbReference type="InterPro" id="IPR045097">
    <property type="entry name" value="Thymidate_synth/dCMP_Mease"/>
</dbReference>
<keyword evidence="9" id="KW-1185">Reference proteome</keyword>
<dbReference type="InterPro" id="IPR014620">
    <property type="entry name" value="Thymidylate_synthase_arc"/>
</dbReference>
<keyword evidence="2 5" id="KW-0489">Methyltransferase</keyword>
<feature type="domain" description="Thymidylate synthase/dCMP hydroxymethylase" evidence="7">
    <location>
        <begin position="81"/>
        <end position="204"/>
    </location>
</feature>
<comment type="subcellular location">
    <subcellularLocation>
        <location evidence="5">Cytoplasm</location>
    </subcellularLocation>
</comment>